<organism evidence="1 2">
    <name type="scientific">Vaccinium darrowii</name>
    <dbReference type="NCBI Taxonomy" id="229202"/>
    <lineage>
        <taxon>Eukaryota</taxon>
        <taxon>Viridiplantae</taxon>
        <taxon>Streptophyta</taxon>
        <taxon>Embryophyta</taxon>
        <taxon>Tracheophyta</taxon>
        <taxon>Spermatophyta</taxon>
        <taxon>Magnoliopsida</taxon>
        <taxon>eudicotyledons</taxon>
        <taxon>Gunneridae</taxon>
        <taxon>Pentapetalae</taxon>
        <taxon>asterids</taxon>
        <taxon>Ericales</taxon>
        <taxon>Ericaceae</taxon>
        <taxon>Vaccinioideae</taxon>
        <taxon>Vaccinieae</taxon>
        <taxon>Vaccinium</taxon>
    </lineage>
</organism>
<proteinExistence type="predicted"/>
<evidence type="ECO:0000313" key="2">
    <source>
        <dbReference type="Proteomes" id="UP000828048"/>
    </source>
</evidence>
<accession>A0ACB7ZD40</accession>
<gene>
    <name evidence="1" type="ORF">Vadar_016713</name>
</gene>
<dbReference type="EMBL" id="CM037162">
    <property type="protein sequence ID" value="KAH7863376.1"/>
    <property type="molecule type" value="Genomic_DNA"/>
</dbReference>
<name>A0ACB7ZD40_9ERIC</name>
<reference evidence="1 2" key="1">
    <citation type="journal article" date="2021" name="Hortic Res">
        <title>High-quality reference genome and annotation aids understanding of berry development for evergreen blueberry (Vaccinium darrowii).</title>
        <authorList>
            <person name="Yu J."/>
            <person name="Hulse-Kemp A.M."/>
            <person name="Babiker E."/>
            <person name="Staton M."/>
        </authorList>
    </citation>
    <scope>NUCLEOTIDE SEQUENCE [LARGE SCALE GENOMIC DNA]</scope>
    <source>
        <strain evidence="2">cv. NJ 8807/NJ 8810</strain>
        <tissue evidence="1">Young leaf</tissue>
    </source>
</reference>
<evidence type="ECO:0000313" key="1">
    <source>
        <dbReference type="EMBL" id="KAH7863376.1"/>
    </source>
</evidence>
<protein>
    <submittedName>
        <fullName evidence="1">Uncharacterized protein</fullName>
    </submittedName>
</protein>
<dbReference type="Proteomes" id="UP000828048">
    <property type="component" value="Chromosome 12"/>
</dbReference>
<comment type="caution">
    <text evidence="1">The sequence shown here is derived from an EMBL/GenBank/DDBJ whole genome shotgun (WGS) entry which is preliminary data.</text>
</comment>
<sequence>MRKSPSPRRPVRSSDTNNHNHNFSESTPKKKTQSALSYLRAAAKKLETVLFWQRKGSSKTDPNRGPGQVITIPSPPIYNSTGSSSKNPLGFKHSNSSRSLDSTTSQAGTVAYSFEEIVKATGNFSTENKLGEGGFGTVYKAKLKDGSFVAVKRAKKEIGEKRSFAEFKNEILTLSTIEHLNLVRLFGYLEHGDERLIVVEYVGNGTLREHLDGQTRSELEMAERLDIAIDVAHAVTYLHMYTDCPIIHRDIKTSNILITERLQLMTGRQHLEPTRPSKERTTIRWAMQTLKESGAVVAMDPRLRRSPASIKAVEKVLRLARHCLAPTRKARPSMKQCAEILWGIRKDFRETNLVHDASRFHYSENIDVRQDHREEFGIEDGENYEFRSTPM</sequence>
<keyword evidence="2" id="KW-1185">Reference proteome</keyword>